<organism evidence="3 4">
    <name type="scientific">Schizopora paradoxa</name>
    <dbReference type="NCBI Taxonomy" id="27342"/>
    <lineage>
        <taxon>Eukaryota</taxon>
        <taxon>Fungi</taxon>
        <taxon>Dikarya</taxon>
        <taxon>Basidiomycota</taxon>
        <taxon>Agaricomycotina</taxon>
        <taxon>Agaricomycetes</taxon>
        <taxon>Hymenochaetales</taxon>
        <taxon>Schizoporaceae</taxon>
        <taxon>Schizopora</taxon>
    </lineage>
</organism>
<evidence type="ECO:0000313" key="3">
    <source>
        <dbReference type="EMBL" id="KLO11861.1"/>
    </source>
</evidence>
<feature type="non-terminal residue" evidence="3">
    <location>
        <position position="490"/>
    </location>
</feature>
<evidence type="ECO:0000313" key="4">
    <source>
        <dbReference type="Proteomes" id="UP000053477"/>
    </source>
</evidence>
<dbReference type="SUPFAM" id="SSF51197">
    <property type="entry name" value="Clavaminate synthase-like"/>
    <property type="match status" value="1"/>
</dbReference>
<reference evidence="3 4" key="1">
    <citation type="submission" date="2015-04" db="EMBL/GenBank/DDBJ databases">
        <title>Complete genome sequence of Schizopora paradoxa KUC8140, a cosmopolitan wood degrader in East Asia.</title>
        <authorList>
            <consortium name="DOE Joint Genome Institute"/>
            <person name="Min B."/>
            <person name="Park H."/>
            <person name="Jang Y."/>
            <person name="Kim J.-J."/>
            <person name="Kim K.H."/>
            <person name="Pangilinan J."/>
            <person name="Lipzen A."/>
            <person name="Riley R."/>
            <person name="Grigoriev I.V."/>
            <person name="Spatafora J.W."/>
            <person name="Choi I.-G."/>
        </authorList>
    </citation>
    <scope>NUCLEOTIDE SEQUENCE [LARGE SCALE GENOMIC DNA]</scope>
    <source>
        <strain evidence="3 4">KUC8140</strain>
    </source>
</reference>
<dbReference type="Pfam" id="PF02373">
    <property type="entry name" value="JmjC"/>
    <property type="match status" value="1"/>
</dbReference>
<name>A0A0H2S4I7_9AGAM</name>
<dbReference type="InParanoid" id="A0A0H2S4I7"/>
<feature type="domain" description="JmjC" evidence="2">
    <location>
        <begin position="149"/>
        <end position="316"/>
    </location>
</feature>
<dbReference type="Proteomes" id="UP000053477">
    <property type="component" value="Unassembled WGS sequence"/>
</dbReference>
<dbReference type="STRING" id="27342.A0A0H2S4I7"/>
<dbReference type="OrthoDB" id="298344at2759"/>
<dbReference type="InterPro" id="IPR003347">
    <property type="entry name" value="JmjC_dom"/>
</dbReference>
<evidence type="ECO:0000259" key="2">
    <source>
        <dbReference type="PROSITE" id="PS51184"/>
    </source>
</evidence>
<protein>
    <recommendedName>
        <fullName evidence="2">JmjC domain-containing protein</fullName>
    </recommendedName>
</protein>
<dbReference type="EMBL" id="KQ085990">
    <property type="protein sequence ID" value="KLO11861.1"/>
    <property type="molecule type" value="Genomic_DNA"/>
</dbReference>
<dbReference type="SMART" id="SM00558">
    <property type="entry name" value="JmjC"/>
    <property type="match status" value="1"/>
</dbReference>
<dbReference type="Gene3D" id="2.60.120.650">
    <property type="entry name" value="Cupin"/>
    <property type="match status" value="1"/>
</dbReference>
<dbReference type="AlphaFoldDB" id="A0A0H2S4I7"/>
<gene>
    <name evidence="3" type="ORF">SCHPADRAFT_854704</name>
</gene>
<proteinExistence type="predicted"/>
<keyword evidence="4" id="KW-1185">Reference proteome</keyword>
<feature type="region of interest" description="Disordered" evidence="1">
    <location>
        <begin position="1"/>
        <end position="26"/>
    </location>
</feature>
<sequence>MFGGGGRAEGQASTSGGAGNADPHITTKGWSLEQLLESGKNFKPIERISALGNRKEIERKVREYEAKNVPLIVEDCHKHPSWKEGLFTVEHLGRANADEGGISVRNCFDRADKKMTFAEFETMCRETPKLAVTGEKERYYGKDLSCPPEWKEWLNSQDALPESTTLYGSEDILGFLHNETEEVETLMCYQGIGDTFTPAHKDLCASSGQNLMVVTEDDGCSYWFMTEGSAAPQAADLFHSLNYELDLEQHIATPKQLSFAPFPVYVGKQVLGDLVLVPKRSCHQVVNSGGITVKMSWSRMTVDGLITAFYHELPIYRRVCRRETYRVKLLVLRTVQCLTEQLCEGEAEQTRQRPTPPMPSIPDNVQRLIDKMLKVLPLFNNIIKEEVVAVERASALERLENGQKQVEGTEGFYGLLCDYCGADIFQSYFECTSPNCGDRIPVDGQTRDPTHICVGCAVEGRLCECRRAEAKQRCESDVLFNIQQAAVEAV</sequence>
<dbReference type="PROSITE" id="PS51184">
    <property type="entry name" value="JMJC"/>
    <property type="match status" value="1"/>
</dbReference>
<evidence type="ECO:0000256" key="1">
    <source>
        <dbReference type="SAM" id="MobiDB-lite"/>
    </source>
</evidence>
<accession>A0A0H2S4I7</accession>